<reference evidence="2" key="1">
    <citation type="submission" date="2021-02" db="EMBL/GenBank/DDBJ databases">
        <authorList>
            <person name="Nowell W R."/>
        </authorList>
    </citation>
    <scope>NUCLEOTIDE SEQUENCE</scope>
</reference>
<sequence length="193" mass="22704">CNFDIQDLDRTFREILAETTMNIQIQQEQLHISPNIVENQQDQFSFGCFHSLQMKYGQSEINSHETYKELINLYSQIKEFTQHNTIERKPIEWSAIKFLGDLLQPYQNVFTQPNVEIIHQDLDYFVKTLDLPNVSSRIASLAYLKNLAHNYGCSKKIENHIRYGVGQALNNENEIEFQLLFEFIDNSKKILKL</sequence>
<comment type="caution">
    <text evidence="2">The sequence shown here is derived from an EMBL/GenBank/DDBJ whole genome shotgun (WGS) entry which is preliminary data.</text>
</comment>
<gene>
    <name evidence="1" type="ORF">OVA965_LOCUS45127</name>
    <name evidence="2" type="ORF">TMI583_LOCUS48357</name>
</gene>
<protein>
    <submittedName>
        <fullName evidence="2">Uncharacterized protein</fullName>
    </submittedName>
</protein>
<accession>A0A8S2XQ03</accession>
<dbReference type="Proteomes" id="UP000677228">
    <property type="component" value="Unassembled WGS sequence"/>
</dbReference>
<evidence type="ECO:0000313" key="3">
    <source>
        <dbReference type="Proteomes" id="UP000682733"/>
    </source>
</evidence>
<dbReference type="EMBL" id="CAJOBA010098293">
    <property type="protein sequence ID" value="CAF4511160.1"/>
    <property type="molecule type" value="Genomic_DNA"/>
</dbReference>
<evidence type="ECO:0000313" key="1">
    <source>
        <dbReference type="EMBL" id="CAF1657256.1"/>
    </source>
</evidence>
<dbReference type="EMBL" id="CAJNOK010068608">
    <property type="protein sequence ID" value="CAF1657256.1"/>
    <property type="molecule type" value="Genomic_DNA"/>
</dbReference>
<feature type="non-terminal residue" evidence="2">
    <location>
        <position position="193"/>
    </location>
</feature>
<proteinExistence type="predicted"/>
<organism evidence="2 3">
    <name type="scientific">Didymodactylos carnosus</name>
    <dbReference type="NCBI Taxonomy" id="1234261"/>
    <lineage>
        <taxon>Eukaryota</taxon>
        <taxon>Metazoa</taxon>
        <taxon>Spiralia</taxon>
        <taxon>Gnathifera</taxon>
        <taxon>Rotifera</taxon>
        <taxon>Eurotatoria</taxon>
        <taxon>Bdelloidea</taxon>
        <taxon>Philodinida</taxon>
        <taxon>Philodinidae</taxon>
        <taxon>Didymodactylos</taxon>
    </lineage>
</organism>
<name>A0A8S2XQ03_9BILA</name>
<dbReference type="AlphaFoldDB" id="A0A8S2XQ03"/>
<feature type="non-terminal residue" evidence="2">
    <location>
        <position position="1"/>
    </location>
</feature>
<evidence type="ECO:0000313" key="2">
    <source>
        <dbReference type="EMBL" id="CAF4511160.1"/>
    </source>
</evidence>
<dbReference type="Proteomes" id="UP000682733">
    <property type="component" value="Unassembled WGS sequence"/>
</dbReference>